<dbReference type="SUPFAM" id="SSF48452">
    <property type="entry name" value="TPR-like"/>
    <property type="match status" value="1"/>
</dbReference>
<dbReference type="RefSeq" id="WP_345716546.1">
    <property type="nucleotide sequence ID" value="NZ_BAABFP010000005.1"/>
</dbReference>
<gene>
    <name evidence="2" type="ORF">ACFQDO_00860</name>
</gene>
<evidence type="ECO:0000256" key="1">
    <source>
        <dbReference type="SAM" id="MobiDB-lite"/>
    </source>
</evidence>
<feature type="region of interest" description="Disordered" evidence="1">
    <location>
        <begin position="230"/>
        <end position="253"/>
    </location>
</feature>
<dbReference type="Proteomes" id="UP001596189">
    <property type="component" value="Unassembled WGS sequence"/>
</dbReference>
<evidence type="ECO:0000313" key="2">
    <source>
        <dbReference type="EMBL" id="MFC6005666.1"/>
    </source>
</evidence>
<evidence type="ECO:0000313" key="3">
    <source>
        <dbReference type="Proteomes" id="UP001596189"/>
    </source>
</evidence>
<sequence>MKLLGPRRDAPVEPALPEDVVAADLDRAVRAQLRSLSKPNAEQVARHLVMVTRLLPDEPEQAYAHAMSAQRRAGRVAVVREVVGIAAYHAGLWSEALAELRAARRMSGSSHQLPLMADAERGLGRPERALELAASDEAATLTRAEQVEMAIVVSGARRDLGQPDAAVLALQVPELQGRALHPFTARLRYAYADALLAAGRADEATAWFAQAADADVDGLTDADERLADLQGVEFTDLDDDDSPEGASPDPSAE</sequence>
<dbReference type="Gene3D" id="1.25.40.10">
    <property type="entry name" value="Tetratricopeptide repeat domain"/>
    <property type="match status" value="1"/>
</dbReference>
<name>A0ABW1J8Q7_9ACTN</name>
<dbReference type="EMBL" id="JBHSRD010000002">
    <property type="protein sequence ID" value="MFC6005666.1"/>
    <property type="molecule type" value="Genomic_DNA"/>
</dbReference>
<evidence type="ECO:0008006" key="4">
    <source>
        <dbReference type="Google" id="ProtNLM"/>
    </source>
</evidence>
<proteinExistence type="predicted"/>
<reference evidence="3" key="1">
    <citation type="journal article" date="2019" name="Int. J. Syst. Evol. Microbiol.">
        <title>The Global Catalogue of Microorganisms (GCM) 10K type strain sequencing project: providing services to taxonomists for standard genome sequencing and annotation.</title>
        <authorList>
            <consortium name="The Broad Institute Genomics Platform"/>
            <consortium name="The Broad Institute Genome Sequencing Center for Infectious Disease"/>
            <person name="Wu L."/>
            <person name="Ma J."/>
        </authorList>
    </citation>
    <scope>NUCLEOTIDE SEQUENCE [LARGE SCALE GENOMIC DNA]</scope>
    <source>
        <strain evidence="3">KACC 14249</strain>
    </source>
</reference>
<organism evidence="2 3">
    <name type="scientific">Angustibacter luteus</name>
    <dbReference type="NCBI Taxonomy" id="658456"/>
    <lineage>
        <taxon>Bacteria</taxon>
        <taxon>Bacillati</taxon>
        <taxon>Actinomycetota</taxon>
        <taxon>Actinomycetes</taxon>
        <taxon>Kineosporiales</taxon>
        <taxon>Kineosporiaceae</taxon>
    </lineage>
</organism>
<comment type="caution">
    <text evidence="2">The sequence shown here is derived from an EMBL/GenBank/DDBJ whole genome shotgun (WGS) entry which is preliminary data.</text>
</comment>
<keyword evidence="3" id="KW-1185">Reference proteome</keyword>
<protein>
    <recommendedName>
        <fullName evidence="4">Tetratricopeptide repeat protein</fullName>
    </recommendedName>
</protein>
<accession>A0ABW1J8Q7</accession>
<dbReference type="InterPro" id="IPR011990">
    <property type="entry name" value="TPR-like_helical_dom_sf"/>
</dbReference>